<proteinExistence type="inferred from homology"/>
<keyword evidence="13 17" id="KW-0961">Cell wall biogenesis/degradation</keyword>
<comment type="catalytic activity">
    <reaction evidence="16 17">
        <text>di-trans,octa-cis-undecaprenyl diphosphate + H2O = di-trans,octa-cis-undecaprenyl phosphate + phosphate + H(+)</text>
        <dbReference type="Rhea" id="RHEA:28094"/>
        <dbReference type="ChEBI" id="CHEBI:15377"/>
        <dbReference type="ChEBI" id="CHEBI:15378"/>
        <dbReference type="ChEBI" id="CHEBI:43474"/>
        <dbReference type="ChEBI" id="CHEBI:58405"/>
        <dbReference type="ChEBI" id="CHEBI:60392"/>
        <dbReference type="EC" id="3.6.1.27"/>
    </reaction>
</comment>
<evidence type="ECO:0000256" key="6">
    <source>
        <dbReference type="ARBA" id="ARBA00022692"/>
    </source>
</evidence>
<evidence type="ECO:0000256" key="13">
    <source>
        <dbReference type="ARBA" id="ARBA00023316"/>
    </source>
</evidence>
<comment type="subcellular location">
    <subcellularLocation>
        <location evidence="1 17">Cell membrane</location>
        <topology evidence="1 17">Multi-pass membrane protein</topology>
    </subcellularLocation>
</comment>
<keyword evidence="8 17" id="KW-0133">Cell shape</keyword>
<evidence type="ECO:0000256" key="4">
    <source>
        <dbReference type="ARBA" id="ARBA00021581"/>
    </source>
</evidence>
<keyword evidence="10 17" id="KW-1133">Transmembrane helix</keyword>
<keyword evidence="6 17" id="KW-0812">Transmembrane</keyword>
<keyword evidence="7 17" id="KW-0378">Hydrolase</keyword>
<evidence type="ECO:0000256" key="9">
    <source>
        <dbReference type="ARBA" id="ARBA00022984"/>
    </source>
</evidence>
<evidence type="ECO:0000256" key="15">
    <source>
        <dbReference type="ARBA" id="ARBA00032932"/>
    </source>
</evidence>
<evidence type="ECO:0000256" key="10">
    <source>
        <dbReference type="ARBA" id="ARBA00022989"/>
    </source>
</evidence>
<protein>
    <recommendedName>
        <fullName evidence="4 17">Undecaprenyl-diphosphatase</fullName>
        <ecNumber evidence="3 17">3.6.1.27</ecNumber>
    </recommendedName>
    <alternativeName>
        <fullName evidence="15 17">Bacitracin resistance protein</fullName>
    </alternativeName>
    <alternativeName>
        <fullName evidence="14 17">Undecaprenyl pyrophosphate phosphatase</fullName>
    </alternativeName>
</protein>
<sequence length="277" mass="30635">MELEQLYIILKYLFLGLFQGLTEPIPVSSSGHLQLAQYFLGIEIEVKEFTFELIVNSASLIAVLLIYREDIKRLIVRGLGYIKTKDPADKKEFHFIIYLIIGTIPAGLIGVLFSDKISENLSSITTVAIALMVTGIALFMIRNLRGRRGEGGMTIKDAIIIGFAQAVALIPGISRSGATIVAAMARGIHQETALRYSFLLFIPVSLGGMVLSISDFLKDDQLAELWIPYVIAFLGALIASYFSLKWFMNIMAKGNLVYFAIYCLTVGPIVLLVLFLQ</sequence>
<keyword evidence="5 17" id="KW-1003">Cell membrane</keyword>
<feature type="transmembrane region" description="Helical" evidence="17">
    <location>
        <begin position="95"/>
        <end position="114"/>
    </location>
</feature>
<evidence type="ECO:0000256" key="17">
    <source>
        <dbReference type="HAMAP-Rule" id="MF_01006"/>
    </source>
</evidence>
<comment type="caution">
    <text evidence="18">The sequence shown here is derived from an EMBL/GenBank/DDBJ whole genome shotgun (WGS) entry which is preliminary data.</text>
</comment>
<evidence type="ECO:0000256" key="7">
    <source>
        <dbReference type="ARBA" id="ARBA00022801"/>
    </source>
</evidence>
<evidence type="ECO:0000256" key="11">
    <source>
        <dbReference type="ARBA" id="ARBA00023136"/>
    </source>
</evidence>
<dbReference type="Pfam" id="PF02673">
    <property type="entry name" value="BacA"/>
    <property type="match status" value="1"/>
</dbReference>
<evidence type="ECO:0000313" key="19">
    <source>
        <dbReference type="Proteomes" id="UP001556040"/>
    </source>
</evidence>
<dbReference type="EC" id="3.6.1.27" evidence="3 17"/>
<reference evidence="18 19" key="1">
    <citation type="journal article" date="1979" name="Int. J. Syst. Evol. Microbiol.">
        <title>Bacillus globisporus subsp. marinus subsp. nov.</title>
        <authorList>
            <person name="Liu H."/>
        </authorList>
    </citation>
    <scope>NUCLEOTIDE SEQUENCE [LARGE SCALE GENOMIC DNA]</scope>
    <source>
        <strain evidence="18 19">DSM 1297</strain>
    </source>
</reference>
<feature type="transmembrane region" description="Helical" evidence="17">
    <location>
        <begin position="225"/>
        <end position="244"/>
    </location>
</feature>
<dbReference type="EMBL" id="JBFMIA010000004">
    <property type="protein sequence ID" value="MEW9501613.1"/>
    <property type="molecule type" value="Genomic_DNA"/>
</dbReference>
<comment type="miscellaneous">
    <text evidence="17">Bacitracin is thought to be involved in the inhibition of peptidoglycan synthesis by sequestering undecaprenyl diphosphate, thereby reducing the pool of lipid carrier available.</text>
</comment>
<accession>A0ABV3Q3D9</accession>
<evidence type="ECO:0000256" key="1">
    <source>
        <dbReference type="ARBA" id="ARBA00004651"/>
    </source>
</evidence>
<evidence type="ECO:0000256" key="12">
    <source>
        <dbReference type="ARBA" id="ARBA00023251"/>
    </source>
</evidence>
<comment type="similarity">
    <text evidence="2 17">Belongs to the UppP family.</text>
</comment>
<dbReference type="PANTHER" id="PTHR30622:SF2">
    <property type="entry name" value="UNDECAPRENYL-DIPHOSPHATASE"/>
    <property type="match status" value="1"/>
</dbReference>
<evidence type="ECO:0000256" key="5">
    <source>
        <dbReference type="ARBA" id="ARBA00022475"/>
    </source>
</evidence>
<organism evidence="18 19">
    <name type="scientific">Jeotgalibacillus marinus</name>
    <dbReference type="NCBI Taxonomy" id="86667"/>
    <lineage>
        <taxon>Bacteria</taxon>
        <taxon>Bacillati</taxon>
        <taxon>Bacillota</taxon>
        <taxon>Bacilli</taxon>
        <taxon>Bacillales</taxon>
        <taxon>Caryophanaceae</taxon>
        <taxon>Jeotgalibacillus</taxon>
    </lineage>
</organism>
<keyword evidence="9 17" id="KW-0573">Peptidoglycan synthesis</keyword>
<evidence type="ECO:0000313" key="18">
    <source>
        <dbReference type="EMBL" id="MEW9501613.1"/>
    </source>
</evidence>
<feature type="transmembrane region" description="Helical" evidence="17">
    <location>
        <begin position="193"/>
        <end position="213"/>
    </location>
</feature>
<feature type="transmembrane region" description="Helical" evidence="17">
    <location>
        <begin position="120"/>
        <end position="141"/>
    </location>
</feature>
<feature type="transmembrane region" description="Helical" evidence="17">
    <location>
        <begin position="49"/>
        <end position="67"/>
    </location>
</feature>
<dbReference type="RefSeq" id="WP_367779096.1">
    <property type="nucleotide sequence ID" value="NZ_JBFMIA010000004.1"/>
</dbReference>
<dbReference type="InterPro" id="IPR003824">
    <property type="entry name" value="UppP"/>
</dbReference>
<dbReference type="PANTHER" id="PTHR30622">
    <property type="entry name" value="UNDECAPRENYL-DIPHOSPHATASE"/>
    <property type="match status" value="1"/>
</dbReference>
<evidence type="ECO:0000256" key="2">
    <source>
        <dbReference type="ARBA" id="ARBA00010621"/>
    </source>
</evidence>
<dbReference type="HAMAP" id="MF_01006">
    <property type="entry name" value="Undec_diphosphatase"/>
    <property type="match status" value="1"/>
</dbReference>
<keyword evidence="11 17" id="KW-0472">Membrane</keyword>
<evidence type="ECO:0000256" key="8">
    <source>
        <dbReference type="ARBA" id="ARBA00022960"/>
    </source>
</evidence>
<evidence type="ECO:0000256" key="3">
    <source>
        <dbReference type="ARBA" id="ARBA00012374"/>
    </source>
</evidence>
<comment type="function">
    <text evidence="17">Catalyzes the dephosphorylation of undecaprenyl diphosphate (UPP). Confers resistance to bacitracin.</text>
</comment>
<evidence type="ECO:0000256" key="16">
    <source>
        <dbReference type="ARBA" id="ARBA00047594"/>
    </source>
</evidence>
<name>A0ABV3Q3D9_9BACL</name>
<gene>
    <name evidence="17" type="primary">uppP</name>
    <name evidence="18" type="ORF">AB1471_07340</name>
</gene>
<keyword evidence="12 17" id="KW-0046">Antibiotic resistance</keyword>
<dbReference type="Proteomes" id="UP001556040">
    <property type="component" value="Unassembled WGS sequence"/>
</dbReference>
<keyword evidence="19" id="KW-1185">Reference proteome</keyword>
<evidence type="ECO:0000256" key="14">
    <source>
        <dbReference type="ARBA" id="ARBA00032707"/>
    </source>
</evidence>
<feature type="transmembrane region" description="Helical" evidence="17">
    <location>
        <begin position="256"/>
        <end position="276"/>
    </location>
</feature>